<dbReference type="PANTHER" id="PTHR42953">
    <property type="entry name" value="HIGH-AFFINITY ZINC UPTAKE SYSTEM PROTEIN ZNUA-RELATED"/>
    <property type="match status" value="1"/>
</dbReference>
<dbReference type="EMBL" id="BJNT01000008">
    <property type="protein sequence ID" value="GEC85853.1"/>
    <property type="molecule type" value="Genomic_DNA"/>
</dbReference>
<dbReference type="SUPFAM" id="SSF53807">
    <property type="entry name" value="Helical backbone' metal receptor"/>
    <property type="match status" value="1"/>
</dbReference>
<dbReference type="Proteomes" id="UP000319986">
    <property type="component" value="Unassembled WGS sequence"/>
</dbReference>
<gene>
    <name evidence="5" type="ORF">CVA01_11670</name>
</gene>
<dbReference type="InterPro" id="IPR006127">
    <property type="entry name" value="ZnuA-like"/>
</dbReference>
<proteinExistence type="predicted"/>
<evidence type="ECO:0000313" key="6">
    <source>
        <dbReference type="Proteomes" id="UP000319986"/>
    </source>
</evidence>
<comment type="subcellular location">
    <subcellularLocation>
        <location evidence="1">Cell envelope</location>
    </subcellularLocation>
</comment>
<name>A0A4Y4C447_9CORY</name>
<dbReference type="GO" id="GO:0046872">
    <property type="term" value="F:metal ion binding"/>
    <property type="evidence" value="ECO:0007669"/>
    <property type="project" value="UniProtKB-KW"/>
</dbReference>
<protein>
    <submittedName>
        <fullName evidence="5">ABC transporter periplasmic component</fullName>
    </submittedName>
</protein>
<dbReference type="GO" id="GO:0030001">
    <property type="term" value="P:metal ion transport"/>
    <property type="evidence" value="ECO:0007669"/>
    <property type="project" value="InterPro"/>
</dbReference>
<evidence type="ECO:0000313" key="5">
    <source>
        <dbReference type="EMBL" id="GEC85853.1"/>
    </source>
</evidence>
<evidence type="ECO:0000256" key="1">
    <source>
        <dbReference type="ARBA" id="ARBA00004196"/>
    </source>
</evidence>
<evidence type="ECO:0000256" key="4">
    <source>
        <dbReference type="ARBA" id="ARBA00022729"/>
    </source>
</evidence>
<dbReference type="AlphaFoldDB" id="A0A4Y4C447"/>
<dbReference type="PANTHER" id="PTHR42953:SF1">
    <property type="entry name" value="METAL-BINDING PROTEIN HI_0362-RELATED"/>
    <property type="match status" value="1"/>
</dbReference>
<evidence type="ECO:0000256" key="2">
    <source>
        <dbReference type="ARBA" id="ARBA00022448"/>
    </source>
</evidence>
<keyword evidence="4" id="KW-0732">Signal</keyword>
<dbReference type="GO" id="GO:0030313">
    <property type="term" value="C:cell envelope"/>
    <property type="evidence" value="ECO:0007669"/>
    <property type="project" value="UniProtKB-SubCell"/>
</dbReference>
<organism evidence="5 6">
    <name type="scientific">Corynebacterium variabile</name>
    <dbReference type="NCBI Taxonomy" id="1727"/>
    <lineage>
        <taxon>Bacteria</taxon>
        <taxon>Bacillati</taxon>
        <taxon>Actinomycetota</taxon>
        <taxon>Actinomycetes</taxon>
        <taxon>Mycobacteriales</taxon>
        <taxon>Corynebacteriaceae</taxon>
        <taxon>Corynebacterium</taxon>
    </lineage>
</organism>
<dbReference type="Gene3D" id="3.40.50.1980">
    <property type="entry name" value="Nitrogenase molybdenum iron protein domain"/>
    <property type="match status" value="2"/>
</dbReference>
<keyword evidence="2" id="KW-0813">Transport</keyword>
<keyword evidence="3" id="KW-0479">Metal-binding</keyword>
<dbReference type="InterPro" id="IPR050492">
    <property type="entry name" value="Bact_metal-bind_prot9"/>
</dbReference>
<evidence type="ECO:0000256" key="3">
    <source>
        <dbReference type="ARBA" id="ARBA00022723"/>
    </source>
</evidence>
<dbReference type="Pfam" id="PF01297">
    <property type="entry name" value="ZnuA"/>
    <property type="match status" value="1"/>
</dbReference>
<comment type="caution">
    <text evidence="5">The sequence shown here is derived from an EMBL/GenBank/DDBJ whole genome shotgun (WGS) entry which is preliminary data.</text>
</comment>
<accession>A0A4Y4C447</accession>
<sequence>MLFTAILLTSVTTVIDNHYQQQLGCLTMRSPRLTPRHTPRRTLRTALAGAAAVALTIGVTACSGGSSDADADNADVKIVASTAVWGSIAEQVVDDATDAGSTLDVSVSTILSGTDGDPHEYEATARDIADIRDADVVLGNGAGYDNWLTDNAASDAEVITAAAPGEEHVHDHGTDEDADHDHGDANPHVWFDLDTVREFADNLASYLHSVDESFPESATGVTGDLDEVSARLDKLPAAKLLFTEPVALDLINGTALTDVTPEGFADAVLTESEPSAADLASARDLIADGGVDVLVTNSQSQTAASTQLVNAAKDAGLTENDAVINVNESPDNDQSYIDYLDAVVSGLEKATGDDTEDDAE</sequence>
<reference evidence="5 6" key="1">
    <citation type="submission" date="2019-06" db="EMBL/GenBank/DDBJ databases">
        <title>Whole genome shotgun sequence of Corynebacterium variabile NBRC 15286.</title>
        <authorList>
            <person name="Hosoyama A."/>
            <person name="Uohara A."/>
            <person name="Ohji S."/>
            <person name="Ichikawa N."/>
        </authorList>
    </citation>
    <scope>NUCLEOTIDE SEQUENCE [LARGE SCALE GENOMIC DNA]</scope>
    <source>
        <strain evidence="5 6">NBRC 15286</strain>
    </source>
</reference>